<evidence type="ECO:0000313" key="2">
    <source>
        <dbReference type="EMBL" id="PAQ10320.1"/>
    </source>
</evidence>
<proteinExistence type="predicted"/>
<dbReference type="Pfam" id="PF00106">
    <property type="entry name" value="adh_short"/>
    <property type="match status" value="1"/>
</dbReference>
<dbReference type="Proteomes" id="UP000216442">
    <property type="component" value="Unassembled WGS sequence"/>
</dbReference>
<evidence type="ECO:0000256" key="1">
    <source>
        <dbReference type="SAM" id="MobiDB-lite"/>
    </source>
</evidence>
<accession>A0A271LSL2</accession>
<sequence length="73" mass="7627">MTDKAQHAVIVGGSSGIGLATAQKLLGQGMTVTITGRSQRSSNGRDRACPATSHSLLSTRPEGAQRFWDNDTA</sequence>
<reference evidence="2 3" key="1">
    <citation type="submission" date="2017-08" db="EMBL/GenBank/DDBJ databases">
        <title>Mesorhizobium wenxinae sp. nov., a novel rhizobial species isolated from root nodules of chickpea (Cicer arietinum L.).</title>
        <authorList>
            <person name="Zhang J."/>
        </authorList>
    </citation>
    <scope>NUCLEOTIDE SEQUENCE [LARGE SCALE GENOMIC DNA]</scope>
    <source>
        <strain evidence="2 3">SDW018</strain>
    </source>
</reference>
<dbReference type="SUPFAM" id="SSF51735">
    <property type="entry name" value="NAD(P)-binding Rossmann-fold domains"/>
    <property type="match status" value="1"/>
</dbReference>
<dbReference type="Gene3D" id="3.40.50.720">
    <property type="entry name" value="NAD(P)-binding Rossmann-like Domain"/>
    <property type="match status" value="1"/>
</dbReference>
<comment type="caution">
    <text evidence="2">The sequence shown here is derived from an EMBL/GenBank/DDBJ whole genome shotgun (WGS) entry which is preliminary data.</text>
</comment>
<feature type="region of interest" description="Disordered" evidence="1">
    <location>
        <begin position="35"/>
        <end position="73"/>
    </location>
</feature>
<dbReference type="AlphaFoldDB" id="A0A271LSL2"/>
<name>A0A271LSL2_9HYPH</name>
<evidence type="ECO:0000313" key="3">
    <source>
        <dbReference type="Proteomes" id="UP000216442"/>
    </source>
</evidence>
<protein>
    <submittedName>
        <fullName evidence="2">Uncharacterized protein</fullName>
    </submittedName>
</protein>
<organism evidence="2 3">
    <name type="scientific">Mesorhizobium temperatum</name>
    <dbReference type="NCBI Taxonomy" id="241416"/>
    <lineage>
        <taxon>Bacteria</taxon>
        <taxon>Pseudomonadati</taxon>
        <taxon>Pseudomonadota</taxon>
        <taxon>Alphaproteobacteria</taxon>
        <taxon>Hyphomicrobiales</taxon>
        <taxon>Phyllobacteriaceae</taxon>
        <taxon>Mesorhizobium</taxon>
    </lineage>
</organism>
<keyword evidence="3" id="KW-1185">Reference proteome</keyword>
<dbReference type="InterPro" id="IPR036291">
    <property type="entry name" value="NAD(P)-bd_dom_sf"/>
</dbReference>
<dbReference type="EMBL" id="NPKJ01000030">
    <property type="protein sequence ID" value="PAQ10320.1"/>
    <property type="molecule type" value="Genomic_DNA"/>
</dbReference>
<dbReference type="OrthoDB" id="9806974at2"/>
<gene>
    <name evidence="2" type="ORF">CIT26_08810</name>
</gene>
<dbReference type="InterPro" id="IPR002347">
    <property type="entry name" value="SDR_fam"/>
</dbReference>